<dbReference type="SUPFAM" id="SSF52540">
    <property type="entry name" value="P-loop containing nucleoside triphosphate hydrolases"/>
    <property type="match status" value="1"/>
</dbReference>
<keyword evidence="1" id="KW-0547">Nucleotide-binding</keyword>
<dbReference type="GO" id="GO:0003724">
    <property type="term" value="F:RNA helicase activity"/>
    <property type="evidence" value="ECO:0007669"/>
    <property type="project" value="TreeGrafter"/>
</dbReference>
<dbReference type="Pfam" id="PF03880">
    <property type="entry name" value="DbpA"/>
    <property type="match status" value="1"/>
</dbReference>
<dbReference type="PANTHER" id="PTHR47959:SF1">
    <property type="entry name" value="ATP-DEPENDENT RNA HELICASE DBPA"/>
    <property type="match status" value="1"/>
</dbReference>
<dbReference type="Pfam" id="PF00270">
    <property type="entry name" value="DEAD"/>
    <property type="match status" value="1"/>
</dbReference>
<dbReference type="CDD" id="cd18787">
    <property type="entry name" value="SF2_C_DEAD"/>
    <property type="match status" value="1"/>
</dbReference>
<dbReference type="InterPro" id="IPR014001">
    <property type="entry name" value="Helicase_ATP-bd"/>
</dbReference>
<dbReference type="Gene3D" id="3.40.50.300">
    <property type="entry name" value="P-loop containing nucleotide triphosphate hydrolases"/>
    <property type="match status" value="2"/>
</dbReference>
<dbReference type="Pfam" id="PF00271">
    <property type="entry name" value="Helicase_C"/>
    <property type="match status" value="1"/>
</dbReference>
<name>J9GIF3_9ZZZZ</name>
<dbReference type="PANTHER" id="PTHR47959">
    <property type="entry name" value="ATP-DEPENDENT RNA HELICASE RHLE-RELATED"/>
    <property type="match status" value="1"/>
</dbReference>
<dbReference type="CDD" id="cd12252">
    <property type="entry name" value="RRM_DbpA"/>
    <property type="match status" value="1"/>
</dbReference>
<evidence type="ECO:0000256" key="3">
    <source>
        <dbReference type="ARBA" id="ARBA00022806"/>
    </source>
</evidence>
<reference evidence="7" key="1">
    <citation type="journal article" date="2012" name="PLoS ONE">
        <title>Gene sets for utilization of primary and secondary nutrition supplies in the distal gut of endangered iberian lynx.</title>
        <authorList>
            <person name="Alcaide M."/>
            <person name="Messina E."/>
            <person name="Richter M."/>
            <person name="Bargiela R."/>
            <person name="Peplies J."/>
            <person name="Huws S.A."/>
            <person name="Newbold C.J."/>
            <person name="Golyshin P.N."/>
            <person name="Simon M.A."/>
            <person name="Lopez G."/>
            <person name="Yakimov M.M."/>
            <person name="Ferrer M."/>
        </authorList>
    </citation>
    <scope>NUCLEOTIDE SEQUENCE</scope>
</reference>
<evidence type="ECO:0000256" key="1">
    <source>
        <dbReference type="ARBA" id="ARBA00022741"/>
    </source>
</evidence>
<organism evidence="7">
    <name type="scientific">gut metagenome</name>
    <dbReference type="NCBI Taxonomy" id="749906"/>
    <lineage>
        <taxon>unclassified sequences</taxon>
        <taxon>metagenomes</taxon>
        <taxon>organismal metagenomes</taxon>
    </lineage>
</organism>
<evidence type="ECO:0000313" key="7">
    <source>
        <dbReference type="EMBL" id="EJX06919.1"/>
    </source>
</evidence>
<evidence type="ECO:0000259" key="6">
    <source>
        <dbReference type="PROSITE" id="PS51194"/>
    </source>
</evidence>
<dbReference type="Gene3D" id="3.30.70.330">
    <property type="match status" value="1"/>
</dbReference>
<dbReference type="PROSITE" id="PS51192">
    <property type="entry name" value="HELICASE_ATP_BIND_1"/>
    <property type="match status" value="1"/>
</dbReference>
<sequence length="441" mass="48985">MIDQKQILANLGFQSLTPMQEAMYQAGASRGGVVLLSPTGSGKTLAYLLPLVAQVDVTVDSLQAVVVVPTRELAQQSEEVLRRMKTGLRAMALYGGRPAMQEHRVIRELKPQIVFATPGRLNDHLDKENLNAYGVRVLVIDEFDKCLELGFQEEMNRIVTRVKQAQYSWLMSATDAEEIPAFMNRMASHFEQLNFLATQAHLEQRIEVKQVVSPLRDKLETLGHLLTDLKGIPAIVFVAHRESVERVGAWLKQEGFASVMYHGGMDQEVRERALYKFRSGVANVLVSTDLAARGLDIPEVGAVVHYHLPLKAEDFTHRNGRTARWESLGCIYLITGPEEALPDFVGEVAECLVSTGAFRPVPSRYACIYIGRGKRDKLSKGDILGFLCKQGGLTSADIGRIDVAAHHAYVAVLRTRVKGLLKQVAGEKIKGMKTLIEETRR</sequence>
<dbReference type="SMART" id="SM00487">
    <property type="entry name" value="DEXDc"/>
    <property type="match status" value="1"/>
</dbReference>
<dbReference type="InterPro" id="IPR050079">
    <property type="entry name" value="DEAD_box_RNA_helicase"/>
</dbReference>
<dbReference type="PROSITE" id="PS51194">
    <property type="entry name" value="HELICASE_CTER"/>
    <property type="match status" value="1"/>
</dbReference>
<comment type="caution">
    <text evidence="7">The sequence shown here is derived from an EMBL/GenBank/DDBJ whole genome shotgun (WGS) entry which is preliminary data.</text>
</comment>
<evidence type="ECO:0000259" key="5">
    <source>
        <dbReference type="PROSITE" id="PS51192"/>
    </source>
</evidence>
<dbReference type="GO" id="GO:0005524">
    <property type="term" value="F:ATP binding"/>
    <property type="evidence" value="ECO:0007669"/>
    <property type="project" value="UniProtKB-KW"/>
</dbReference>
<evidence type="ECO:0000256" key="2">
    <source>
        <dbReference type="ARBA" id="ARBA00022801"/>
    </source>
</evidence>
<dbReference type="GO" id="GO:0003676">
    <property type="term" value="F:nucleic acid binding"/>
    <property type="evidence" value="ECO:0007669"/>
    <property type="project" value="InterPro"/>
</dbReference>
<keyword evidence="3 7" id="KW-0347">Helicase</keyword>
<dbReference type="SMART" id="SM00490">
    <property type="entry name" value="HELICc"/>
    <property type="match status" value="1"/>
</dbReference>
<dbReference type="AlphaFoldDB" id="J9GIF3"/>
<dbReference type="GO" id="GO:0005829">
    <property type="term" value="C:cytosol"/>
    <property type="evidence" value="ECO:0007669"/>
    <property type="project" value="TreeGrafter"/>
</dbReference>
<dbReference type="CDD" id="cd00268">
    <property type="entry name" value="DEADc"/>
    <property type="match status" value="1"/>
</dbReference>
<gene>
    <name evidence="7" type="ORF">EVA_04972</name>
</gene>
<feature type="domain" description="Helicase ATP-binding" evidence="5">
    <location>
        <begin position="24"/>
        <end position="193"/>
    </location>
</feature>
<dbReference type="GO" id="GO:0016787">
    <property type="term" value="F:hydrolase activity"/>
    <property type="evidence" value="ECO:0007669"/>
    <property type="project" value="UniProtKB-KW"/>
</dbReference>
<keyword evidence="2" id="KW-0378">Hydrolase</keyword>
<feature type="domain" description="Helicase C-terminal" evidence="6">
    <location>
        <begin position="221"/>
        <end position="369"/>
    </location>
</feature>
<accession>J9GIF3</accession>
<proteinExistence type="predicted"/>
<keyword evidence="4" id="KW-0067">ATP-binding</keyword>
<evidence type="ECO:0000256" key="4">
    <source>
        <dbReference type="ARBA" id="ARBA00022840"/>
    </source>
</evidence>
<dbReference type="InterPro" id="IPR027417">
    <property type="entry name" value="P-loop_NTPase"/>
</dbReference>
<dbReference type="InterPro" id="IPR011545">
    <property type="entry name" value="DEAD/DEAH_box_helicase_dom"/>
</dbReference>
<dbReference type="EMBL" id="AMCI01001019">
    <property type="protein sequence ID" value="EJX06919.1"/>
    <property type="molecule type" value="Genomic_DNA"/>
</dbReference>
<protein>
    <submittedName>
        <fullName evidence="7">DEAD/DEAH box helicase</fullName>
    </submittedName>
</protein>
<dbReference type="InterPro" id="IPR005580">
    <property type="entry name" value="DbpA/CsdA_RNA-bd_dom"/>
</dbReference>
<dbReference type="InterPro" id="IPR012677">
    <property type="entry name" value="Nucleotide-bd_a/b_plait_sf"/>
</dbReference>
<dbReference type="InterPro" id="IPR001650">
    <property type="entry name" value="Helicase_C-like"/>
</dbReference>
<dbReference type="InterPro" id="IPR044742">
    <property type="entry name" value="DEAD/DEAH_RhlB"/>
</dbReference>